<dbReference type="Proteomes" id="UP000447833">
    <property type="component" value="Unassembled WGS sequence"/>
</dbReference>
<dbReference type="EMBL" id="WMEY01000004">
    <property type="protein sequence ID" value="MYL64324.1"/>
    <property type="molecule type" value="Genomic_DNA"/>
</dbReference>
<comment type="caution">
    <text evidence="2">The sequence shown here is derived from an EMBL/GenBank/DDBJ whole genome shotgun (WGS) entry which is preliminary data.</text>
</comment>
<dbReference type="PROSITE" id="PS51257">
    <property type="entry name" value="PROKAR_LIPOPROTEIN"/>
    <property type="match status" value="1"/>
</dbReference>
<feature type="region of interest" description="Disordered" evidence="1">
    <location>
        <begin position="20"/>
        <end position="45"/>
    </location>
</feature>
<proteinExistence type="predicted"/>
<feature type="compositionally biased region" description="Low complexity" evidence="1">
    <location>
        <begin position="30"/>
        <end position="43"/>
    </location>
</feature>
<sequence>MKRLFTLLGVLILLAACTNEDSSGGKEEGIASSQESSASSLEIKPAKLSKREQSIVNQMGIDFKTFYTVDGKVEEGESLVTSIVVYKDGDGGKEEFISLGGGNEQERFNKALHSFQLYMEEEVAHFTMGSPDGYGKGSTIMPDELGAFIFEQMEEKVTITKGETVYLAYLIGSSESQMSSVNHSDVKTLPESVKKAEYAVVAQLELKDHLEEEK</sequence>
<protein>
    <recommendedName>
        <fullName evidence="4">Lipoprotein</fullName>
    </recommendedName>
</protein>
<evidence type="ECO:0000256" key="1">
    <source>
        <dbReference type="SAM" id="MobiDB-lite"/>
    </source>
</evidence>
<dbReference type="AlphaFoldDB" id="A0A845F0Q2"/>
<name>A0A845F0Q2_9BACL</name>
<evidence type="ECO:0000313" key="3">
    <source>
        <dbReference type="Proteomes" id="UP000447833"/>
    </source>
</evidence>
<organism evidence="2 3">
    <name type="scientific">Guptibacillus hwajinpoensis</name>
    <dbReference type="NCBI Taxonomy" id="208199"/>
    <lineage>
        <taxon>Bacteria</taxon>
        <taxon>Bacillati</taxon>
        <taxon>Bacillota</taxon>
        <taxon>Bacilli</taxon>
        <taxon>Bacillales</taxon>
        <taxon>Guptibacillaceae</taxon>
        <taxon>Guptibacillus</taxon>
    </lineage>
</organism>
<accession>A0A845F0Q2</accession>
<reference evidence="2 3" key="1">
    <citation type="submission" date="2019-11" db="EMBL/GenBank/DDBJ databases">
        <title>Genome sequences of 17 halophilic strains isolated from different environments.</title>
        <authorList>
            <person name="Furrow R.E."/>
        </authorList>
    </citation>
    <scope>NUCLEOTIDE SEQUENCE [LARGE SCALE GENOMIC DNA]</scope>
    <source>
        <strain evidence="2 3">22506_14_FS</strain>
    </source>
</reference>
<gene>
    <name evidence="2" type="ORF">GLW07_13285</name>
</gene>
<dbReference type="RefSeq" id="WP_160919786.1">
    <property type="nucleotide sequence ID" value="NZ_WMEY01000004.1"/>
</dbReference>
<evidence type="ECO:0000313" key="2">
    <source>
        <dbReference type="EMBL" id="MYL64324.1"/>
    </source>
</evidence>
<evidence type="ECO:0008006" key="4">
    <source>
        <dbReference type="Google" id="ProtNLM"/>
    </source>
</evidence>